<protein>
    <submittedName>
        <fullName evidence="2">Uncharacterized protein</fullName>
    </submittedName>
</protein>
<comment type="caution">
    <text evidence="2">The sequence shown here is derived from an EMBL/GenBank/DDBJ whole genome shotgun (WGS) entry which is preliminary data.</text>
</comment>
<accession>A0ABP8PJZ3</accession>
<evidence type="ECO:0000256" key="1">
    <source>
        <dbReference type="SAM" id="MobiDB-lite"/>
    </source>
</evidence>
<sequence length="67" mass="7245">MAPRGPVTDARLARQLPEGQRVDPTLTKHRLRPVEQDGAEIAVVERPIGHGSNGTPKVDIDQILDGV</sequence>
<gene>
    <name evidence="2" type="ORF">GCM10023191_014680</name>
</gene>
<keyword evidence="3" id="KW-1185">Reference proteome</keyword>
<evidence type="ECO:0000313" key="2">
    <source>
        <dbReference type="EMBL" id="GAA4487171.1"/>
    </source>
</evidence>
<evidence type="ECO:0000313" key="3">
    <source>
        <dbReference type="Proteomes" id="UP001500503"/>
    </source>
</evidence>
<proteinExistence type="predicted"/>
<organism evidence="2 3">
    <name type="scientific">Actinoallomurus oryzae</name>
    <dbReference type="NCBI Taxonomy" id="502180"/>
    <lineage>
        <taxon>Bacteria</taxon>
        <taxon>Bacillati</taxon>
        <taxon>Actinomycetota</taxon>
        <taxon>Actinomycetes</taxon>
        <taxon>Streptosporangiales</taxon>
        <taxon>Thermomonosporaceae</taxon>
        <taxon>Actinoallomurus</taxon>
    </lineage>
</organism>
<dbReference type="Proteomes" id="UP001500503">
    <property type="component" value="Unassembled WGS sequence"/>
</dbReference>
<name>A0ABP8PJZ3_9ACTN</name>
<feature type="region of interest" description="Disordered" evidence="1">
    <location>
        <begin position="1"/>
        <end position="25"/>
    </location>
</feature>
<dbReference type="EMBL" id="BAABHF010000010">
    <property type="protein sequence ID" value="GAA4487171.1"/>
    <property type="molecule type" value="Genomic_DNA"/>
</dbReference>
<reference evidence="3" key="1">
    <citation type="journal article" date="2019" name="Int. J. Syst. Evol. Microbiol.">
        <title>The Global Catalogue of Microorganisms (GCM) 10K type strain sequencing project: providing services to taxonomists for standard genome sequencing and annotation.</title>
        <authorList>
            <consortium name="The Broad Institute Genomics Platform"/>
            <consortium name="The Broad Institute Genome Sequencing Center for Infectious Disease"/>
            <person name="Wu L."/>
            <person name="Ma J."/>
        </authorList>
    </citation>
    <scope>NUCLEOTIDE SEQUENCE [LARGE SCALE GENOMIC DNA]</scope>
    <source>
        <strain evidence="3">JCM 17933</strain>
    </source>
</reference>